<proteinExistence type="predicted"/>
<feature type="non-terminal residue" evidence="1">
    <location>
        <position position="41"/>
    </location>
</feature>
<accession>A0A3B0T0P7</accession>
<protein>
    <submittedName>
        <fullName evidence="1">Uncharacterized protein</fullName>
    </submittedName>
</protein>
<organism evidence="1">
    <name type="scientific">hydrothermal vent metagenome</name>
    <dbReference type="NCBI Taxonomy" id="652676"/>
    <lineage>
        <taxon>unclassified sequences</taxon>
        <taxon>metagenomes</taxon>
        <taxon>ecological metagenomes</taxon>
    </lineage>
</organism>
<name>A0A3B0T0P7_9ZZZZ</name>
<dbReference type="EMBL" id="UOEN01000096">
    <property type="protein sequence ID" value="VAW12331.1"/>
    <property type="molecule type" value="Genomic_DNA"/>
</dbReference>
<sequence>MNSKINLINGDIQRSNLFVHMPLFDEIYYEGYLEGKVRKYR</sequence>
<gene>
    <name evidence="1" type="ORF">MNBD_BACTEROID05-753</name>
</gene>
<dbReference type="AlphaFoldDB" id="A0A3B0T0P7"/>
<evidence type="ECO:0000313" key="1">
    <source>
        <dbReference type="EMBL" id="VAW12331.1"/>
    </source>
</evidence>
<reference evidence="1" key="1">
    <citation type="submission" date="2018-06" db="EMBL/GenBank/DDBJ databases">
        <authorList>
            <person name="Zhirakovskaya E."/>
        </authorList>
    </citation>
    <scope>NUCLEOTIDE SEQUENCE</scope>
</reference>